<proteinExistence type="predicted"/>
<reference evidence="3" key="1">
    <citation type="submission" date="2016-07" db="EMBL/GenBank/DDBJ databases">
        <title>Multiple horizontal gene transfer events from other fungi enriched the ability of initially mycotrophic Trichoderma (Ascomycota) to feed on dead plant biomass.</title>
        <authorList>
            <consortium name="DOE Joint Genome Institute"/>
            <person name="Atanasova L."/>
            <person name="Chenthamara K."/>
            <person name="Zhang J."/>
            <person name="Grujic M."/>
            <person name="Henrissat B."/>
            <person name="Kuo A."/>
            <person name="Aerts A."/>
            <person name="Salamov A."/>
            <person name="Lipzen A."/>
            <person name="Labutti K."/>
            <person name="Barry K."/>
            <person name="Miao Y."/>
            <person name="Rahimi M.J."/>
            <person name="Shen Q."/>
            <person name="Grigoriev I.V."/>
            <person name="Kubicek C.P."/>
            <person name="Druzhinina I.S."/>
        </authorList>
    </citation>
    <scope>NUCLEOTIDE SEQUENCE [LARGE SCALE GENOMIC DNA]</scope>
    <source>
        <strain evidence="3">TUCIM 6016</strain>
    </source>
</reference>
<evidence type="ECO:0008006" key="4">
    <source>
        <dbReference type="Google" id="ProtNLM"/>
    </source>
</evidence>
<accession>A0A2T4B934</accession>
<dbReference type="GeneID" id="36603429"/>
<keyword evidence="1" id="KW-0732">Signal</keyword>
<evidence type="ECO:0000256" key="1">
    <source>
        <dbReference type="SAM" id="SignalP"/>
    </source>
</evidence>
<dbReference type="AlphaFoldDB" id="A0A2T4B934"/>
<sequence length="119" mass="13304">MHISLLAISALLAVTPAAASRWVVAWEQVVGATCCSRGTWWNDDINKGYYVSNFDEGCHGATQVEGVKEFCIDWGHGRGHFIRLTGEKKCMLERNTTVIDESDFHATYRTIFSTADCAW</sequence>
<feature type="chain" id="PRO_5015753449" description="Secreted protein" evidence="1">
    <location>
        <begin position="20"/>
        <end position="119"/>
    </location>
</feature>
<gene>
    <name evidence="2" type="ORF">BBK36DRAFT_1169425</name>
</gene>
<dbReference type="EMBL" id="KZ680214">
    <property type="protein sequence ID" value="PTB65729.1"/>
    <property type="molecule type" value="Genomic_DNA"/>
</dbReference>
<evidence type="ECO:0000313" key="2">
    <source>
        <dbReference type="EMBL" id="PTB65729.1"/>
    </source>
</evidence>
<name>A0A2T4B934_9HYPO</name>
<keyword evidence="3" id="KW-1185">Reference proteome</keyword>
<dbReference type="RefSeq" id="XP_024749049.1">
    <property type="nucleotide sequence ID" value="XM_024895311.1"/>
</dbReference>
<evidence type="ECO:0000313" key="3">
    <source>
        <dbReference type="Proteomes" id="UP000241546"/>
    </source>
</evidence>
<protein>
    <recommendedName>
        <fullName evidence="4">Secreted protein</fullName>
    </recommendedName>
</protein>
<dbReference type="OrthoDB" id="4876084at2759"/>
<dbReference type="Proteomes" id="UP000241546">
    <property type="component" value="Unassembled WGS sequence"/>
</dbReference>
<organism evidence="2 3">
    <name type="scientific">Trichoderma citrinoviride</name>
    <dbReference type="NCBI Taxonomy" id="58853"/>
    <lineage>
        <taxon>Eukaryota</taxon>
        <taxon>Fungi</taxon>
        <taxon>Dikarya</taxon>
        <taxon>Ascomycota</taxon>
        <taxon>Pezizomycotina</taxon>
        <taxon>Sordariomycetes</taxon>
        <taxon>Hypocreomycetidae</taxon>
        <taxon>Hypocreales</taxon>
        <taxon>Hypocreaceae</taxon>
        <taxon>Trichoderma</taxon>
    </lineage>
</organism>
<feature type="signal peptide" evidence="1">
    <location>
        <begin position="1"/>
        <end position="19"/>
    </location>
</feature>